<evidence type="ECO:0000259" key="7">
    <source>
        <dbReference type="SMART" id="SM00493"/>
    </source>
</evidence>
<keyword evidence="3" id="KW-0808">Transferase</keyword>
<evidence type="ECO:0000256" key="2">
    <source>
        <dbReference type="ARBA" id="ARBA00022515"/>
    </source>
</evidence>
<evidence type="ECO:0000256" key="5">
    <source>
        <dbReference type="ARBA" id="ARBA00022705"/>
    </source>
</evidence>
<evidence type="ECO:0000256" key="3">
    <source>
        <dbReference type="ARBA" id="ARBA00022679"/>
    </source>
</evidence>
<keyword evidence="5" id="KW-0235">DNA replication</keyword>
<comment type="caution">
    <text evidence="8">The sequence shown here is derived from an EMBL/GenBank/DDBJ whole genome shotgun (WGS) entry which is preliminary data.</text>
</comment>
<dbReference type="Pfam" id="PF13155">
    <property type="entry name" value="Toprim_2"/>
    <property type="match status" value="1"/>
</dbReference>
<dbReference type="InterPro" id="IPR006171">
    <property type="entry name" value="TOPRIM_dom"/>
</dbReference>
<keyword evidence="6" id="KW-0804">Transcription</keyword>
<dbReference type="SUPFAM" id="SSF56731">
    <property type="entry name" value="DNA primase core"/>
    <property type="match status" value="1"/>
</dbReference>
<dbReference type="SMART" id="SM00493">
    <property type="entry name" value="TOPRIM"/>
    <property type="match status" value="1"/>
</dbReference>
<gene>
    <name evidence="8" type="ORF">DFO77_1516</name>
</gene>
<accession>A0A368UKM9</accession>
<evidence type="ECO:0000313" key="8">
    <source>
        <dbReference type="EMBL" id="RCW22477.1"/>
    </source>
</evidence>
<dbReference type="EMBL" id="QPIZ01000051">
    <property type="protein sequence ID" value="RCW22477.1"/>
    <property type="molecule type" value="Genomic_DNA"/>
</dbReference>
<dbReference type="CDD" id="cd01029">
    <property type="entry name" value="TOPRIM_primases"/>
    <property type="match status" value="1"/>
</dbReference>
<reference evidence="8 9" key="1">
    <citation type="submission" date="2018-07" db="EMBL/GenBank/DDBJ databases">
        <title>Freshwater and sediment microbial communities from various areas in North America, analyzing microbe dynamics in response to fracking.</title>
        <authorList>
            <person name="Lamendella R."/>
        </authorList>
    </citation>
    <scope>NUCLEOTIDE SEQUENCE [LARGE SCALE GENOMIC DNA]</scope>
    <source>
        <strain evidence="8 9">160A</strain>
    </source>
</reference>
<dbReference type="InterPro" id="IPR034154">
    <property type="entry name" value="TOPRIM_DnaG/twinkle"/>
</dbReference>
<dbReference type="Gene3D" id="3.90.580.10">
    <property type="entry name" value="Zinc finger, CHC2-type domain"/>
    <property type="match status" value="1"/>
</dbReference>
<keyword evidence="9" id="KW-1185">Reference proteome</keyword>
<dbReference type="Gene3D" id="3.40.1360.10">
    <property type="match status" value="1"/>
</dbReference>
<sequence>MNCQEAKAIQIIDYLHALGFKPSRKVKNNYWYKSMIRHNESQASLKVDVQQNCWYDHGLGEGGNILDLVMKMHGLNSVSQALKKMEGRSVPSSFSFHQYKKSLSNKPNYQIQKVDRLSNRALVDYITRERGIKCGLAQKFCKEVYYQANQKNYFAVGFRNNLGGWELRNKYWKGCIGSKSITTILGGNKVCCVFEGFIDFLSFMQLFSEKDNNYDYIILNSLANTKDVLSIIAGYDRVNLFLDNDHAGKNTSQELIESASNVVDQSYFFNPSKDLNEYLIKRSKLEGYG</sequence>
<proteinExistence type="predicted"/>
<keyword evidence="4" id="KW-0548">Nucleotidyltransferase</keyword>
<dbReference type="RefSeq" id="WP_114438187.1">
    <property type="nucleotide sequence ID" value="NZ_QPIZ01000051.1"/>
</dbReference>
<organism evidence="8 9">
    <name type="scientific">Marinilabilia salmonicolor</name>
    <dbReference type="NCBI Taxonomy" id="989"/>
    <lineage>
        <taxon>Bacteria</taxon>
        <taxon>Pseudomonadati</taxon>
        <taxon>Bacteroidota</taxon>
        <taxon>Bacteroidia</taxon>
        <taxon>Marinilabiliales</taxon>
        <taxon>Marinilabiliaceae</taxon>
        <taxon>Marinilabilia</taxon>
    </lineage>
</organism>
<dbReference type="GO" id="GO:0006269">
    <property type="term" value="P:DNA replication, synthesis of primer"/>
    <property type="evidence" value="ECO:0007669"/>
    <property type="project" value="UniProtKB-KW"/>
</dbReference>
<name>A0A368UKM9_9BACT</name>
<dbReference type="GO" id="GO:0016779">
    <property type="term" value="F:nucleotidyltransferase activity"/>
    <property type="evidence" value="ECO:0007669"/>
    <property type="project" value="UniProtKB-KW"/>
</dbReference>
<dbReference type="GO" id="GO:0000428">
    <property type="term" value="C:DNA-directed RNA polymerase complex"/>
    <property type="evidence" value="ECO:0007669"/>
    <property type="project" value="UniProtKB-KW"/>
</dbReference>
<dbReference type="Proteomes" id="UP000252733">
    <property type="component" value="Unassembled WGS sequence"/>
</dbReference>
<evidence type="ECO:0000256" key="6">
    <source>
        <dbReference type="ARBA" id="ARBA00023163"/>
    </source>
</evidence>
<dbReference type="InterPro" id="IPR036977">
    <property type="entry name" value="DNA_primase_Znf_CHC2"/>
</dbReference>
<evidence type="ECO:0000256" key="1">
    <source>
        <dbReference type="ARBA" id="ARBA00022478"/>
    </source>
</evidence>
<dbReference type="SUPFAM" id="SSF57783">
    <property type="entry name" value="Zinc beta-ribbon"/>
    <property type="match status" value="1"/>
</dbReference>
<evidence type="ECO:0000256" key="4">
    <source>
        <dbReference type="ARBA" id="ARBA00022695"/>
    </source>
</evidence>
<feature type="domain" description="Toprim" evidence="7">
    <location>
        <begin position="189"/>
        <end position="264"/>
    </location>
</feature>
<keyword evidence="2" id="KW-0639">Primosome</keyword>
<dbReference type="GO" id="GO:0003677">
    <property type="term" value="F:DNA binding"/>
    <property type="evidence" value="ECO:0007669"/>
    <property type="project" value="InterPro"/>
</dbReference>
<evidence type="ECO:0000313" key="9">
    <source>
        <dbReference type="Proteomes" id="UP000252733"/>
    </source>
</evidence>
<dbReference type="GO" id="GO:1990077">
    <property type="term" value="C:primosome complex"/>
    <property type="evidence" value="ECO:0007669"/>
    <property type="project" value="UniProtKB-KW"/>
</dbReference>
<dbReference type="GO" id="GO:0008270">
    <property type="term" value="F:zinc ion binding"/>
    <property type="evidence" value="ECO:0007669"/>
    <property type="project" value="InterPro"/>
</dbReference>
<keyword evidence="1" id="KW-0240">DNA-directed RNA polymerase</keyword>
<protein>
    <submittedName>
        <fullName evidence="8">Toprim domain-containing protein</fullName>
    </submittedName>
</protein>
<dbReference type="AlphaFoldDB" id="A0A368UKM9"/>